<organism evidence="1 2">
    <name type="scientific">Terfezia boudieri ATCC MYA-4762</name>
    <dbReference type="NCBI Taxonomy" id="1051890"/>
    <lineage>
        <taxon>Eukaryota</taxon>
        <taxon>Fungi</taxon>
        <taxon>Dikarya</taxon>
        <taxon>Ascomycota</taxon>
        <taxon>Pezizomycotina</taxon>
        <taxon>Pezizomycetes</taxon>
        <taxon>Pezizales</taxon>
        <taxon>Pezizaceae</taxon>
        <taxon>Terfezia</taxon>
    </lineage>
</organism>
<name>A0A3N4L5I6_9PEZI</name>
<proteinExistence type="predicted"/>
<dbReference type="AlphaFoldDB" id="A0A3N4L5I6"/>
<dbReference type="EMBL" id="ML121672">
    <property type="protein sequence ID" value="RPB18174.1"/>
    <property type="molecule type" value="Genomic_DNA"/>
</dbReference>
<sequence length="199" mass="22338">MLKKARDIERRYILAQVVNLAANAPDVQFGGGADTTGQNVEDNAQEGFQKPVKLFLIDLAHGNEVQDIVTSLLEIVDKIWERIPVGRIVRVIYGALDNLNSGNAIPATIHLQTDEEVQAFLELSLLKPIRIQVILYRDSTLIPPVADRAPPDDSIYFVANFLNIGEEYMDPTEDSNSLSRNLAGFVKRTFPRMQEEFEE</sequence>
<reference evidence="1 2" key="1">
    <citation type="journal article" date="2018" name="Nat. Ecol. Evol.">
        <title>Pezizomycetes genomes reveal the molecular basis of ectomycorrhizal truffle lifestyle.</title>
        <authorList>
            <person name="Murat C."/>
            <person name="Payen T."/>
            <person name="Noel B."/>
            <person name="Kuo A."/>
            <person name="Morin E."/>
            <person name="Chen J."/>
            <person name="Kohler A."/>
            <person name="Krizsan K."/>
            <person name="Balestrini R."/>
            <person name="Da Silva C."/>
            <person name="Montanini B."/>
            <person name="Hainaut M."/>
            <person name="Levati E."/>
            <person name="Barry K.W."/>
            <person name="Belfiori B."/>
            <person name="Cichocki N."/>
            <person name="Clum A."/>
            <person name="Dockter R.B."/>
            <person name="Fauchery L."/>
            <person name="Guy J."/>
            <person name="Iotti M."/>
            <person name="Le Tacon F."/>
            <person name="Lindquist E.A."/>
            <person name="Lipzen A."/>
            <person name="Malagnac F."/>
            <person name="Mello A."/>
            <person name="Molinier V."/>
            <person name="Miyauchi S."/>
            <person name="Poulain J."/>
            <person name="Riccioni C."/>
            <person name="Rubini A."/>
            <person name="Sitrit Y."/>
            <person name="Splivallo R."/>
            <person name="Traeger S."/>
            <person name="Wang M."/>
            <person name="Zifcakova L."/>
            <person name="Wipf D."/>
            <person name="Zambonelli A."/>
            <person name="Paolocci F."/>
            <person name="Nowrousian M."/>
            <person name="Ottonello S."/>
            <person name="Baldrian P."/>
            <person name="Spatafora J.W."/>
            <person name="Henrissat B."/>
            <person name="Nagy L.G."/>
            <person name="Aury J.M."/>
            <person name="Wincker P."/>
            <person name="Grigoriev I.V."/>
            <person name="Bonfante P."/>
            <person name="Martin F.M."/>
        </authorList>
    </citation>
    <scope>NUCLEOTIDE SEQUENCE [LARGE SCALE GENOMIC DNA]</scope>
    <source>
        <strain evidence="1 2">ATCC MYA-4762</strain>
    </source>
</reference>
<evidence type="ECO:0000313" key="2">
    <source>
        <dbReference type="Proteomes" id="UP000267821"/>
    </source>
</evidence>
<dbReference type="Proteomes" id="UP000267821">
    <property type="component" value="Unassembled WGS sequence"/>
</dbReference>
<protein>
    <submittedName>
        <fullName evidence="1">Uncharacterized protein</fullName>
    </submittedName>
</protein>
<dbReference type="InParanoid" id="A0A3N4L5I6"/>
<accession>A0A3N4L5I6</accession>
<dbReference type="OrthoDB" id="5505086at2759"/>
<keyword evidence="2" id="KW-1185">Reference proteome</keyword>
<evidence type="ECO:0000313" key="1">
    <source>
        <dbReference type="EMBL" id="RPB18174.1"/>
    </source>
</evidence>
<gene>
    <name evidence="1" type="ORF">L211DRAFT_854378</name>
</gene>